<name>A0A1H3HN74_9BACI</name>
<sequence>MPDTALVTIELASAIVAGETFDVGLDVIVNEPFPIVGVASVVIDLEPLVGADQTVTVPVPVVDFPVTATLSPLLAFNLLITTTLES</sequence>
<organism evidence="1 2">
    <name type="scientific">Evansella caseinilytica</name>
    <dbReference type="NCBI Taxonomy" id="1503961"/>
    <lineage>
        <taxon>Bacteria</taxon>
        <taxon>Bacillati</taxon>
        <taxon>Bacillota</taxon>
        <taxon>Bacilli</taxon>
        <taxon>Bacillales</taxon>
        <taxon>Bacillaceae</taxon>
        <taxon>Evansella</taxon>
    </lineage>
</organism>
<proteinExistence type="predicted"/>
<dbReference type="EMBL" id="FNPI01000001">
    <property type="protein sequence ID" value="SDY16951.1"/>
    <property type="molecule type" value="Genomic_DNA"/>
</dbReference>
<protein>
    <submittedName>
        <fullName evidence="1">Uncharacterized protein</fullName>
    </submittedName>
</protein>
<keyword evidence="2" id="KW-1185">Reference proteome</keyword>
<reference evidence="2" key="1">
    <citation type="submission" date="2016-10" db="EMBL/GenBank/DDBJ databases">
        <authorList>
            <person name="Varghese N."/>
            <person name="Submissions S."/>
        </authorList>
    </citation>
    <scope>NUCLEOTIDE SEQUENCE [LARGE SCALE GENOMIC DNA]</scope>
    <source>
        <strain evidence="2">SP</strain>
    </source>
</reference>
<dbReference type="AlphaFoldDB" id="A0A1H3HN74"/>
<dbReference type="Proteomes" id="UP000198935">
    <property type="component" value="Unassembled WGS sequence"/>
</dbReference>
<evidence type="ECO:0000313" key="1">
    <source>
        <dbReference type="EMBL" id="SDY16951.1"/>
    </source>
</evidence>
<gene>
    <name evidence="1" type="ORF">SAMN05421736_101556</name>
</gene>
<evidence type="ECO:0000313" key="2">
    <source>
        <dbReference type="Proteomes" id="UP000198935"/>
    </source>
</evidence>
<accession>A0A1H3HN74</accession>